<evidence type="ECO:0000313" key="9">
    <source>
        <dbReference type="Proteomes" id="UP000295345"/>
    </source>
</evidence>
<dbReference type="InterPro" id="IPR020806">
    <property type="entry name" value="PKS_PP-bd"/>
</dbReference>
<dbReference type="InterPro" id="IPR050091">
    <property type="entry name" value="PKS_NRPS_Biosynth_Enz"/>
</dbReference>
<gene>
    <name evidence="8" type="ORF">E1283_00675</name>
</gene>
<sequence length="1028" mass="108298">MPETEGNWSSRLTALPDSAWHEALLALIAGQVATATGRADSSAVDPATPWRRLGVYREVAGRLRDGLAEATGLDLPATLFFDHPSPLAVAEYLRSRLLGTPAQAGAEAAGAAHAAPPVADREPIAIVGSACRLPGGADSPDALWRLVDEGRDAIAGLPEDRGWDLDALYDPDPERHGTAYTRHGGFLPGIDQFDPAFFGIGPREARALDPQQRLLLEISWEAVERAGIDPATLRGSRTGVFAGVSLQDYGPAWHEAPAEAQGQMLTGNALGVMAGRVAYTFGFEGPALTVDTQCSSSLVAVHLAGQALRTGEADLALAGGVTLMSTPGMLLEFSRKRGLAPDGRCKAFAADADGTGWAEGAAVLLLERLSDARRNGHRVLGLVRGTAINQDGASNGLTAPNGPSQQRLIRQTLANAGLRPTDVDAVEAHGTGTALGDPIEAQALIATYGQDRPAERPLHLGSLKSNIGHPQAAAGVAGVIKMVEAMRHGVLPRTLHVTEPSPHVDWSAGRVRLLTEPVPWSRSGRPRRAAVSAFGVSGTNAHVVIEEAPDAEPAEATVAVPVVLSGRTGAALRAQAARVAAHLAERPELTPLDVGFTLAGRSRFEHRAVAVAADREQLAGALAALAADRPAPRLVSGAVRPALRHGGPHGRLAVLFTGQGSQRPGMGRELHAVYPVFARALDEVCARMDALLERPLRDVMFAEEGSQDAARLHHTAYTQPALFAYETALFRLVESWGLTPDLLAGHSVGELTAAHVAGVWSLDDACRLVAARGRLMQSCRAGGAMVAIRAGADEVRESLAGAEGRVTVATVNGPLATVIAGDADEVERVAAEWAAAGHRTRRLEVSHAFHSPHMDGMLDAFHDVARGVTYHSPALAVVSTLTGEPAGERELCAPEYWVRQVREPVRFLDAVRRLHREGTGAYLELGPDAVLSALTPGCLPQDPEETGSVLAVATARAGRPEAATLVTALAELHVHGVPVDLRAPYEGSGATHTDLPTYAFQRAPGRAAPGWWCGSRRWRGRGPRATRH</sequence>
<dbReference type="GO" id="GO:0006633">
    <property type="term" value="P:fatty acid biosynthetic process"/>
    <property type="evidence" value="ECO:0007669"/>
    <property type="project" value="TreeGrafter"/>
</dbReference>
<keyword evidence="2" id="KW-0597">Phosphoprotein</keyword>
<dbReference type="InterPro" id="IPR014031">
    <property type="entry name" value="Ketoacyl_synth_C"/>
</dbReference>
<dbReference type="GO" id="GO:0033068">
    <property type="term" value="P:macrolide biosynthetic process"/>
    <property type="evidence" value="ECO:0007669"/>
    <property type="project" value="UniProtKB-ARBA"/>
</dbReference>
<reference evidence="8 9" key="1">
    <citation type="submission" date="2019-03" db="EMBL/GenBank/DDBJ databases">
        <title>Draft genome sequences of novel Actinobacteria.</title>
        <authorList>
            <person name="Sahin N."/>
            <person name="Ay H."/>
            <person name="Saygin H."/>
        </authorList>
    </citation>
    <scope>NUCLEOTIDE SEQUENCE [LARGE SCALE GENOMIC DNA]</scope>
    <source>
        <strain evidence="8 9">DSM 41900</strain>
    </source>
</reference>
<keyword evidence="6 8" id="KW-0012">Acyltransferase</keyword>
<keyword evidence="3 8" id="KW-0808">Transferase</keyword>
<dbReference type="FunFam" id="3.40.47.10:FF:000019">
    <property type="entry name" value="Polyketide synthase type I"/>
    <property type="match status" value="1"/>
</dbReference>
<dbReference type="SUPFAM" id="SSF53901">
    <property type="entry name" value="Thiolase-like"/>
    <property type="match status" value="1"/>
</dbReference>
<evidence type="ECO:0000256" key="5">
    <source>
        <dbReference type="ARBA" id="ARBA00023268"/>
    </source>
</evidence>
<comment type="caution">
    <text evidence="8">The sequence shown here is derived from an EMBL/GenBank/DDBJ whole genome shotgun (WGS) entry which is preliminary data.</text>
</comment>
<evidence type="ECO:0000256" key="6">
    <source>
        <dbReference type="ARBA" id="ARBA00023315"/>
    </source>
</evidence>
<evidence type="ECO:0000256" key="1">
    <source>
        <dbReference type="ARBA" id="ARBA00022450"/>
    </source>
</evidence>
<evidence type="ECO:0000256" key="4">
    <source>
        <dbReference type="ARBA" id="ARBA00023194"/>
    </source>
</evidence>
<dbReference type="InterPro" id="IPR032821">
    <property type="entry name" value="PKS_assoc"/>
</dbReference>
<accession>A0A4R4TX90</accession>
<dbReference type="Pfam" id="PF00698">
    <property type="entry name" value="Acyl_transf_1"/>
    <property type="match status" value="1"/>
</dbReference>
<dbReference type="SUPFAM" id="SSF47336">
    <property type="entry name" value="ACP-like"/>
    <property type="match status" value="1"/>
</dbReference>
<organism evidence="8 9">
    <name type="scientific">Streptomyces hainanensis</name>
    <dbReference type="NCBI Taxonomy" id="402648"/>
    <lineage>
        <taxon>Bacteria</taxon>
        <taxon>Bacillati</taxon>
        <taxon>Actinomycetota</taxon>
        <taxon>Actinomycetes</taxon>
        <taxon>Kitasatosporales</taxon>
        <taxon>Streptomycetaceae</taxon>
        <taxon>Streptomyces</taxon>
    </lineage>
</organism>
<dbReference type="Gene3D" id="1.10.1200.10">
    <property type="entry name" value="ACP-like"/>
    <property type="match status" value="1"/>
</dbReference>
<dbReference type="SMART" id="SM00823">
    <property type="entry name" value="PKS_PP"/>
    <property type="match status" value="1"/>
</dbReference>
<protein>
    <submittedName>
        <fullName evidence="8">Acyltransferase domain-containing protein</fullName>
    </submittedName>
</protein>
<dbReference type="InterPro" id="IPR016036">
    <property type="entry name" value="Malonyl_transacylase_ACP-bd"/>
</dbReference>
<dbReference type="InterPro" id="IPR001227">
    <property type="entry name" value="Ac_transferase_dom_sf"/>
</dbReference>
<dbReference type="InterPro" id="IPR016035">
    <property type="entry name" value="Acyl_Trfase/lysoPLipase"/>
</dbReference>
<keyword evidence="5" id="KW-0511">Multifunctional enzyme</keyword>
<dbReference type="GO" id="GO:0031177">
    <property type="term" value="F:phosphopantetheine binding"/>
    <property type="evidence" value="ECO:0007669"/>
    <property type="project" value="InterPro"/>
</dbReference>
<dbReference type="InterPro" id="IPR014043">
    <property type="entry name" value="Acyl_transferase_dom"/>
</dbReference>
<evidence type="ECO:0000313" key="8">
    <source>
        <dbReference type="EMBL" id="TDC80252.1"/>
    </source>
</evidence>
<dbReference type="InterPro" id="IPR020841">
    <property type="entry name" value="PKS_Beta-ketoAc_synthase_dom"/>
</dbReference>
<dbReference type="FunFam" id="3.40.366.10:FF:000002">
    <property type="entry name" value="Probable polyketide synthase 2"/>
    <property type="match status" value="1"/>
</dbReference>
<keyword evidence="4" id="KW-0045">Antibiotic biosynthesis</keyword>
<dbReference type="SMART" id="SM00825">
    <property type="entry name" value="PKS_KS"/>
    <property type="match status" value="1"/>
</dbReference>
<feature type="domain" description="Ketosynthase family 3 (KS3)" evidence="7">
    <location>
        <begin position="121"/>
        <end position="547"/>
    </location>
</feature>
<dbReference type="Pfam" id="PF00109">
    <property type="entry name" value="ketoacyl-synt"/>
    <property type="match status" value="1"/>
</dbReference>
<feature type="non-terminal residue" evidence="8">
    <location>
        <position position="1028"/>
    </location>
</feature>
<dbReference type="PANTHER" id="PTHR43775">
    <property type="entry name" value="FATTY ACID SYNTHASE"/>
    <property type="match status" value="1"/>
</dbReference>
<dbReference type="AlphaFoldDB" id="A0A4R4TX90"/>
<dbReference type="OrthoDB" id="9778690at2"/>
<dbReference type="Gene3D" id="3.40.47.10">
    <property type="match status" value="1"/>
</dbReference>
<dbReference type="Gene3D" id="3.40.366.10">
    <property type="entry name" value="Malonyl-Coenzyme A Acyl Carrier Protein, domain 2"/>
    <property type="match status" value="1"/>
</dbReference>
<dbReference type="EMBL" id="SMKI01000004">
    <property type="protein sequence ID" value="TDC80252.1"/>
    <property type="molecule type" value="Genomic_DNA"/>
</dbReference>
<dbReference type="SMART" id="SM00827">
    <property type="entry name" value="PKS_AT"/>
    <property type="match status" value="1"/>
</dbReference>
<dbReference type="Gene3D" id="3.30.70.3290">
    <property type="match status" value="1"/>
</dbReference>
<name>A0A4R4TX90_9ACTN</name>
<dbReference type="Pfam" id="PF16197">
    <property type="entry name" value="KAsynt_C_assoc"/>
    <property type="match status" value="1"/>
</dbReference>
<evidence type="ECO:0000256" key="3">
    <source>
        <dbReference type="ARBA" id="ARBA00022679"/>
    </source>
</evidence>
<keyword evidence="1" id="KW-0596">Phosphopantetheine</keyword>
<dbReference type="GO" id="GO:0004312">
    <property type="term" value="F:fatty acid synthase activity"/>
    <property type="evidence" value="ECO:0007669"/>
    <property type="project" value="TreeGrafter"/>
</dbReference>
<proteinExistence type="predicted"/>
<dbReference type="PANTHER" id="PTHR43775:SF51">
    <property type="entry name" value="INACTIVE PHENOLPHTHIOCEROL SYNTHESIS POLYKETIDE SYNTHASE TYPE I PKS1-RELATED"/>
    <property type="match status" value="1"/>
</dbReference>
<evidence type="ECO:0000259" key="7">
    <source>
        <dbReference type="PROSITE" id="PS52004"/>
    </source>
</evidence>
<dbReference type="Proteomes" id="UP000295345">
    <property type="component" value="Unassembled WGS sequence"/>
</dbReference>
<dbReference type="PROSITE" id="PS52004">
    <property type="entry name" value="KS3_2"/>
    <property type="match status" value="1"/>
</dbReference>
<dbReference type="CDD" id="cd00833">
    <property type="entry name" value="PKS"/>
    <property type="match status" value="1"/>
</dbReference>
<dbReference type="SUPFAM" id="SSF52151">
    <property type="entry name" value="FabD/lysophospholipase-like"/>
    <property type="match status" value="1"/>
</dbReference>
<keyword evidence="9" id="KW-1185">Reference proteome</keyword>
<dbReference type="Pfam" id="PF02801">
    <property type="entry name" value="Ketoacyl-synt_C"/>
    <property type="match status" value="1"/>
</dbReference>
<dbReference type="InterPro" id="IPR014030">
    <property type="entry name" value="Ketoacyl_synth_N"/>
</dbReference>
<dbReference type="InterPro" id="IPR036736">
    <property type="entry name" value="ACP-like_sf"/>
</dbReference>
<dbReference type="InterPro" id="IPR016039">
    <property type="entry name" value="Thiolase-like"/>
</dbReference>
<evidence type="ECO:0000256" key="2">
    <source>
        <dbReference type="ARBA" id="ARBA00022553"/>
    </source>
</evidence>
<dbReference type="SUPFAM" id="SSF55048">
    <property type="entry name" value="Probable ACP-binding domain of malonyl-CoA ACP transacylase"/>
    <property type="match status" value="1"/>
</dbReference>